<name>A0A392U8T8_9FABA</name>
<dbReference type="AlphaFoldDB" id="A0A392U8T8"/>
<evidence type="ECO:0000256" key="1">
    <source>
        <dbReference type="SAM" id="MobiDB-lite"/>
    </source>
</evidence>
<reference evidence="2 3" key="1">
    <citation type="journal article" date="2018" name="Front. Plant Sci.">
        <title>Red Clover (Trifolium pratense) and Zigzag Clover (T. medium) - A Picture of Genomic Similarities and Differences.</title>
        <authorList>
            <person name="Dluhosova J."/>
            <person name="Istvanek J."/>
            <person name="Nedelnik J."/>
            <person name="Repkova J."/>
        </authorList>
    </citation>
    <scope>NUCLEOTIDE SEQUENCE [LARGE SCALE GENOMIC DNA]</scope>
    <source>
        <strain evidence="3">cv. 10/8</strain>
        <tissue evidence="2">Leaf</tissue>
    </source>
</reference>
<accession>A0A392U8T8</accession>
<feature type="region of interest" description="Disordered" evidence="1">
    <location>
        <begin position="1"/>
        <end position="59"/>
    </location>
</feature>
<proteinExistence type="predicted"/>
<evidence type="ECO:0000313" key="3">
    <source>
        <dbReference type="Proteomes" id="UP000265520"/>
    </source>
</evidence>
<organism evidence="2 3">
    <name type="scientific">Trifolium medium</name>
    <dbReference type="NCBI Taxonomy" id="97028"/>
    <lineage>
        <taxon>Eukaryota</taxon>
        <taxon>Viridiplantae</taxon>
        <taxon>Streptophyta</taxon>
        <taxon>Embryophyta</taxon>
        <taxon>Tracheophyta</taxon>
        <taxon>Spermatophyta</taxon>
        <taxon>Magnoliopsida</taxon>
        <taxon>eudicotyledons</taxon>
        <taxon>Gunneridae</taxon>
        <taxon>Pentapetalae</taxon>
        <taxon>rosids</taxon>
        <taxon>fabids</taxon>
        <taxon>Fabales</taxon>
        <taxon>Fabaceae</taxon>
        <taxon>Papilionoideae</taxon>
        <taxon>50 kb inversion clade</taxon>
        <taxon>NPAAA clade</taxon>
        <taxon>Hologalegina</taxon>
        <taxon>IRL clade</taxon>
        <taxon>Trifolieae</taxon>
        <taxon>Trifolium</taxon>
    </lineage>
</organism>
<dbReference type="EMBL" id="LXQA010756315">
    <property type="protein sequence ID" value="MCI69458.1"/>
    <property type="molecule type" value="Genomic_DNA"/>
</dbReference>
<evidence type="ECO:0000313" key="2">
    <source>
        <dbReference type="EMBL" id="MCI69458.1"/>
    </source>
</evidence>
<feature type="non-terminal residue" evidence="2">
    <location>
        <position position="1"/>
    </location>
</feature>
<sequence>FTVTGGAAVGNAELPRSEMQSRSVRSCRAPAARDAEARRMMKQKRDTTQSHSARQQDDR</sequence>
<feature type="compositionally biased region" description="Basic and acidic residues" evidence="1">
    <location>
        <begin position="31"/>
        <end position="59"/>
    </location>
</feature>
<comment type="caution">
    <text evidence="2">The sequence shown here is derived from an EMBL/GenBank/DDBJ whole genome shotgun (WGS) entry which is preliminary data.</text>
</comment>
<protein>
    <submittedName>
        <fullName evidence="2">Uncharacterized protein</fullName>
    </submittedName>
</protein>
<keyword evidence="3" id="KW-1185">Reference proteome</keyword>
<dbReference type="Proteomes" id="UP000265520">
    <property type="component" value="Unassembled WGS sequence"/>
</dbReference>